<dbReference type="SUPFAM" id="SSF143744">
    <property type="entry name" value="GlcG-like"/>
    <property type="match status" value="1"/>
</dbReference>
<keyword evidence="2" id="KW-1185">Reference proteome</keyword>
<dbReference type="Gene3D" id="3.30.450.150">
    <property type="entry name" value="Haem-degrading domain"/>
    <property type="match status" value="1"/>
</dbReference>
<sequence>MMNLDTCDLIEQAKALATELEVGFCMSILNEKGQKEFFIRIGEIRPCSIELAEKKAVTAYEFSHDNHEIYRLLKSLGDMPLVSKAYCFIPGGKVVSSTSGIKYFLGISSSDPHKDLDIVNQLANYLD</sequence>
<comment type="caution">
    <text evidence="1">The sequence shown here is derived from an EMBL/GenBank/DDBJ whole genome shotgun (WGS) entry which is preliminary data.</text>
</comment>
<dbReference type="InterPro" id="IPR005624">
    <property type="entry name" value="PduO/GlcC-like"/>
</dbReference>
<dbReference type="Pfam" id="PF03928">
    <property type="entry name" value="HbpS-like"/>
    <property type="match status" value="1"/>
</dbReference>
<dbReference type="InterPro" id="IPR038084">
    <property type="entry name" value="PduO/GlcC-like_sf"/>
</dbReference>
<gene>
    <name evidence="1" type="ORF">I2F25_12770</name>
</gene>
<dbReference type="EMBL" id="VTDN01000020">
    <property type="protein sequence ID" value="MEB5477898.1"/>
    <property type="molecule type" value="Genomic_DNA"/>
</dbReference>
<proteinExistence type="predicted"/>
<evidence type="ECO:0000313" key="1">
    <source>
        <dbReference type="EMBL" id="MEB5477898.1"/>
    </source>
</evidence>
<evidence type="ECO:0000313" key="2">
    <source>
        <dbReference type="Proteomes" id="UP001339883"/>
    </source>
</evidence>
<reference evidence="1 2" key="1">
    <citation type="submission" date="2019-08" db="EMBL/GenBank/DDBJ databases">
        <title>Five species of Acinetobacter isolated from floral nectar and animal pollinators.</title>
        <authorList>
            <person name="Hendry T.A."/>
        </authorList>
    </citation>
    <scope>NUCLEOTIDE SEQUENCE [LARGE SCALE GENOMIC DNA]</scope>
    <source>
        <strain evidence="1 2">MD18.27</strain>
    </source>
</reference>
<protein>
    <submittedName>
        <fullName evidence="1">Heme-binding protein</fullName>
    </submittedName>
</protein>
<accession>A0ABU6DVN0</accession>
<organism evidence="1 2">
    <name type="scientific">Acinetobacter pollinis</name>
    <dbReference type="NCBI Taxonomy" id="2605270"/>
    <lineage>
        <taxon>Bacteria</taxon>
        <taxon>Pseudomonadati</taxon>
        <taxon>Pseudomonadota</taxon>
        <taxon>Gammaproteobacteria</taxon>
        <taxon>Moraxellales</taxon>
        <taxon>Moraxellaceae</taxon>
        <taxon>Acinetobacter</taxon>
    </lineage>
</organism>
<name>A0ABU6DVN0_9GAMM</name>
<dbReference type="RefSeq" id="WP_195772244.1">
    <property type="nucleotide sequence ID" value="NZ_VTDN01000020.1"/>
</dbReference>
<dbReference type="Proteomes" id="UP001339883">
    <property type="component" value="Unassembled WGS sequence"/>
</dbReference>